<name>A0ABQ5W6S2_9HYPH</name>
<organism evidence="2 3">
    <name type="scientific">Devosia nitrariae</name>
    <dbReference type="NCBI Taxonomy" id="2071872"/>
    <lineage>
        <taxon>Bacteria</taxon>
        <taxon>Pseudomonadati</taxon>
        <taxon>Pseudomonadota</taxon>
        <taxon>Alphaproteobacteria</taxon>
        <taxon>Hyphomicrobiales</taxon>
        <taxon>Devosiaceae</taxon>
        <taxon>Devosia</taxon>
    </lineage>
</organism>
<dbReference type="EMBL" id="BSNS01000011">
    <property type="protein sequence ID" value="GLQ55336.1"/>
    <property type="molecule type" value="Genomic_DNA"/>
</dbReference>
<evidence type="ECO:0000256" key="1">
    <source>
        <dbReference type="SAM" id="MobiDB-lite"/>
    </source>
</evidence>
<feature type="region of interest" description="Disordered" evidence="1">
    <location>
        <begin position="29"/>
        <end position="55"/>
    </location>
</feature>
<accession>A0ABQ5W6S2</accession>
<dbReference type="Proteomes" id="UP001156691">
    <property type="component" value="Unassembled WGS sequence"/>
</dbReference>
<keyword evidence="3" id="KW-1185">Reference proteome</keyword>
<comment type="caution">
    <text evidence="2">The sequence shown here is derived from an EMBL/GenBank/DDBJ whole genome shotgun (WGS) entry which is preliminary data.</text>
</comment>
<evidence type="ECO:0000313" key="3">
    <source>
        <dbReference type="Proteomes" id="UP001156691"/>
    </source>
</evidence>
<proteinExistence type="predicted"/>
<reference evidence="3" key="1">
    <citation type="journal article" date="2019" name="Int. J. Syst. Evol. Microbiol.">
        <title>The Global Catalogue of Microorganisms (GCM) 10K type strain sequencing project: providing services to taxonomists for standard genome sequencing and annotation.</title>
        <authorList>
            <consortium name="The Broad Institute Genomics Platform"/>
            <consortium name="The Broad Institute Genome Sequencing Center for Infectious Disease"/>
            <person name="Wu L."/>
            <person name="Ma J."/>
        </authorList>
    </citation>
    <scope>NUCLEOTIDE SEQUENCE [LARGE SCALE GENOMIC DNA]</scope>
    <source>
        <strain evidence="3">NBRC 112416</strain>
    </source>
</reference>
<gene>
    <name evidence="2" type="ORF">GCM10010862_25950</name>
</gene>
<evidence type="ECO:0000313" key="2">
    <source>
        <dbReference type="EMBL" id="GLQ55336.1"/>
    </source>
</evidence>
<protein>
    <submittedName>
        <fullName evidence="2">Uncharacterized protein</fullName>
    </submittedName>
</protein>
<sequence length="91" mass="9833">MPLLVPLDLQVVESRHELVDVQSRAEPTARLAGNGAELHPPITPLDPVKNTPQDLQRAPCTLAGTLGKRGPQIFPIIGMETIEPSPLTRLV</sequence>